<evidence type="ECO:0000256" key="10">
    <source>
        <dbReference type="RuleBase" id="RU363038"/>
    </source>
</evidence>
<dbReference type="Gene3D" id="3.40.50.620">
    <property type="entry name" value="HUPs"/>
    <property type="match status" value="1"/>
</dbReference>
<dbReference type="PANTHER" id="PTHR11956">
    <property type="entry name" value="ARGINYL-TRNA SYNTHETASE"/>
    <property type="match status" value="1"/>
</dbReference>
<dbReference type="Proteomes" id="UP000006008">
    <property type="component" value="Unassembled WGS sequence"/>
</dbReference>
<dbReference type="SMART" id="SM00836">
    <property type="entry name" value="DALR_1"/>
    <property type="match status" value="1"/>
</dbReference>
<dbReference type="Gene3D" id="3.30.1360.70">
    <property type="entry name" value="Arginyl tRNA synthetase N-terminal domain"/>
    <property type="match status" value="1"/>
</dbReference>
<dbReference type="GO" id="GO:0006420">
    <property type="term" value="P:arginyl-tRNA aminoacylation"/>
    <property type="evidence" value="ECO:0007669"/>
    <property type="project" value="UniProtKB-UniRule"/>
</dbReference>
<keyword evidence="4 9" id="KW-0547">Nucleotide-binding</keyword>
<dbReference type="InterPro" id="IPR008909">
    <property type="entry name" value="DALR_anticod-bd"/>
</dbReference>
<dbReference type="Pfam" id="PF05746">
    <property type="entry name" value="DALR_1"/>
    <property type="match status" value="1"/>
</dbReference>
<dbReference type="GO" id="GO:0004814">
    <property type="term" value="F:arginine-tRNA ligase activity"/>
    <property type="evidence" value="ECO:0007669"/>
    <property type="project" value="UniProtKB-UniRule"/>
</dbReference>
<dbReference type="Pfam" id="PF03485">
    <property type="entry name" value="Arg_tRNA_synt_N"/>
    <property type="match status" value="1"/>
</dbReference>
<dbReference type="EMBL" id="ADLD01000004">
    <property type="protein sequence ID" value="EHB93053.1"/>
    <property type="molecule type" value="Genomic_DNA"/>
</dbReference>
<reference evidence="13 14" key="1">
    <citation type="submission" date="2011-08" db="EMBL/GenBank/DDBJ databases">
        <title>The Genome Sequence of Alistipes indistinctus YIT 12060.</title>
        <authorList>
            <consortium name="The Broad Institute Genome Sequencing Platform"/>
            <person name="Earl A."/>
            <person name="Ward D."/>
            <person name="Feldgarden M."/>
            <person name="Gevers D."/>
            <person name="Morotomi M."/>
            <person name="Young S.K."/>
            <person name="Zeng Q."/>
            <person name="Gargeya S."/>
            <person name="Fitzgerald M."/>
            <person name="Haas B."/>
            <person name="Abouelleil A."/>
            <person name="Alvarado L."/>
            <person name="Arachchi H.M."/>
            <person name="Berlin A."/>
            <person name="Brown A."/>
            <person name="Chapman S.B."/>
            <person name="Chen Z."/>
            <person name="Dunbar C."/>
            <person name="Freedman E."/>
            <person name="Gearin G."/>
            <person name="Gellesch M."/>
            <person name="Goldberg J."/>
            <person name="Griggs A."/>
            <person name="Gujja S."/>
            <person name="Heiman D."/>
            <person name="Howarth C."/>
            <person name="Larson L."/>
            <person name="Lui A."/>
            <person name="MacDonald P.J.P."/>
            <person name="Montmayeur A."/>
            <person name="Murphy C."/>
            <person name="Neiman D."/>
            <person name="Pearson M."/>
            <person name="Priest M."/>
            <person name="Roberts A."/>
            <person name="Saif S."/>
            <person name="Shea T."/>
            <person name="Shenoy N."/>
            <person name="Sisk P."/>
            <person name="Stolte C."/>
            <person name="Sykes S."/>
            <person name="Wortman J."/>
            <person name="Nusbaum C."/>
            <person name="Birren B."/>
        </authorList>
    </citation>
    <scope>NUCLEOTIDE SEQUENCE [LARGE SCALE GENOMIC DNA]</scope>
    <source>
        <strain evidence="13 14">YIT 12060</strain>
    </source>
</reference>
<dbReference type="EC" id="6.1.1.19" evidence="9"/>
<dbReference type="InterPro" id="IPR005148">
    <property type="entry name" value="Arg-tRNA-synth_N"/>
</dbReference>
<name>G5H5V9_9BACT</name>
<feature type="domain" description="Arginyl tRNA synthetase N-terminal" evidence="12">
    <location>
        <begin position="24"/>
        <end position="106"/>
    </location>
</feature>
<protein>
    <recommendedName>
        <fullName evidence="9">Arginine--tRNA ligase</fullName>
        <ecNumber evidence="9">6.1.1.19</ecNumber>
    </recommendedName>
    <alternativeName>
        <fullName evidence="9">Arginyl-tRNA synthetase</fullName>
        <shortName evidence="9">ArgRS</shortName>
    </alternativeName>
</protein>
<keyword evidence="7 9" id="KW-0030">Aminoacyl-tRNA synthetase</keyword>
<dbReference type="InterPro" id="IPR035684">
    <property type="entry name" value="ArgRS_core"/>
</dbReference>
<evidence type="ECO:0000256" key="7">
    <source>
        <dbReference type="ARBA" id="ARBA00023146"/>
    </source>
</evidence>
<dbReference type="HAMAP" id="MF_00123">
    <property type="entry name" value="Arg_tRNA_synth"/>
    <property type="match status" value="1"/>
</dbReference>
<keyword evidence="6 9" id="KW-0648">Protein biosynthesis</keyword>
<dbReference type="NCBIfam" id="TIGR00456">
    <property type="entry name" value="argS"/>
    <property type="match status" value="1"/>
</dbReference>
<comment type="catalytic activity">
    <reaction evidence="8 9">
        <text>tRNA(Arg) + L-arginine + ATP = L-arginyl-tRNA(Arg) + AMP + diphosphate</text>
        <dbReference type="Rhea" id="RHEA:20301"/>
        <dbReference type="Rhea" id="RHEA-COMP:9658"/>
        <dbReference type="Rhea" id="RHEA-COMP:9673"/>
        <dbReference type="ChEBI" id="CHEBI:30616"/>
        <dbReference type="ChEBI" id="CHEBI:32682"/>
        <dbReference type="ChEBI" id="CHEBI:33019"/>
        <dbReference type="ChEBI" id="CHEBI:78442"/>
        <dbReference type="ChEBI" id="CHEBI:78513"/>
        <dbReference type="ChEBI" id="CHEBI:456215"/>
        <dbReference type="EC" id="6.1.1.19"/>
    </reaction>
</comment>
<comment type="caution">
    <text evidence="13">The sequence shown here is derived from an EMBL/GenBank/DDBJ whole genome shotgun (WGS) entry which is preliminary data.</text>
</comment>
<dbReference type="InterPro" id="IPR001278">
    <property type="entry name" value="Arg-tRNA-ligase"/>
</dbReference>
<dbReference type="Gene3D" id="1.10.730.10">
    <property type="entry name" value="Isoleucyl-tRNA Synthetase, Domain 1"/>
    <property type="match status" value="1"/>
</dbReference>
<evidence type="ECO:0000256" key="2">
    <source>
        <dbReference type="ARBA" id="ARBA00022490"/>
    </source>
</evidence>
<dbReference type="InterPro" id="IPR036695">
    <property type="entry name" value="Arg-tRNA-synth_N_sf"/>
</dbReference>
<evidence type="ECO:0000256" key="5">
    <source>
        <dbReference type="ARBA" id="ARBA00022840"/>
    </source>
</evidence>
<keyword evidence="14" id="KW-1185">Reference proteome</keyword>
<dbReference type="GO" id="GO:0005524">
    <property type="term" value="F:ATP binding"/>
    <property type="evidence" value="ECO:0007669"/>
    <property type="project" value="UniProtKB-UniRule"/>
</dbReference>
<dbReference type="PROSITE" id="PS00178">
    <property type="entry name" value="AA_TRNA_LIGASE_I"/>
    <property type="match status" value="1"/>
</dbReference>
<dbReference type="FunFam" id="1.10.730.10:FF:000006">
    <property type="entry name" value="Arginyl-tRNA synthetase 2, mitochondrial"/>
    <property type="match status" value="1"/>
</dbReference>
<dbReference type="SMART" id="SM01016">
    <property type="entry name" value="Arg_tRNA_synt_N"/>
    <property type="match status" value="1"/>
</dbReference>
<dbReference type="HOGENOM" id="CLU_006406_6_1_10"/>
<evidence type="ECO:0000256" key="8">
    <source>
        <dbReference type="ARBA" id="ARBA00049339"/>
    </source>
</evidence>
<dbReference type="FunFam" id="3.40.50.620:FF:000125">
    <property type="entry name" value="Arginine--tRNA ligase"/>
    <property type="match status" value="1"/>
</dbReference>
<evidence type="ECO:0000259" key="11">
    <source>
        <dbReference type="SMART" id="SM00836"/>
    </source>
</evidence>
<feature type="domain" description="DALR anticodon binding" evidence="11">
    <location>
        <begin position="494"/>
        <end position="612"/>
    </location>
</feature>
<keyword evidence="5 9" id="KW-0067">ATP-binding</keyword>
<dbReference type="Pfam" id="PF00750">
    <property type="entry name" value="tRNA-synt_1d"/>
    <property type="match status" value="1"/>
</dbReference>
<evidence type="ECO:0000256" key="1">
    <source>
        <dbReference type="ARBA" id="ARBA00005594"/>
    </source>
</evidence>
<dbReference type="InterPro" id="IPR001412">
    <property type="entry name" value="aa-tRNA-synth_I_CS"/>
</dbReference>
<sequence length="612" mass="68029">MRFRAKIAIFDDKIATVSPMNIENFLQQQAADTIAALYGPADPAAVQIQKTRKEFEGDYTLVVFPLLKLSRKKPEETATEIGEALVKNVPEIKGYNVIKGFLNLSLSNAFWGERLAEVVADADFGKGSPTGKTVMVEYSSPNTNKPLHLGHIRNNLLGYSVAQILSEAGNKVIKANLVNDRGIHICKSMLAWQLFGNGETPASSGMKGDHLVGKYYVAFDKAYKQQIKELTAKGISEDDAKKEAPIMQQAQEMLRKWEAKDPEVYKLWETMNGWVYEGFDKTYEAMGVDFDKVYYESQTYLLGKSLVEEGLAKGVFFRKEDNSVWIDLAEDGLDQKLLLRGDGTSVYMTQDLGTAFTRFKEERLDAMIYVVGNEQNYHFQVLKLILGKLGYPWADQITHLSYGMVELPEGKMKSREGTVVDADDLIGEMVSTAREMSQELGKLDGLSEREISDICHMVGLGALKYFILKVDPRKTMLFDPRESIDFNGNTGPFIQYTHARIKSVLRKAAAQGIAPAGQVDGSLLVPEEVALIGMLTDYPATVTAAADNFAPSIIANYAFELAKSYNSYYHDFPVIRESDPAKQALRLTLAATVARTLSASMRLLGIGVPERM</sequence>
<keyword evidence="2 9" id="KW-0963">Cytoplasm</keyword>
<evidence type="ECO:0000256" key="9">
    <source>
        <dbReference type="HAMAP-Rule" id="MF_00123"/>
    </source>
</evidence>
<dbReference type="InterPro" id="IPR014729">
    <property type="entry name" value="Rossmann-like_a/b/a_fold"/>
</dbReference>
<gene>
    <name evidence="9" type="primary">argS</name>
    <name evidence="13" type="ORF">HMPREF9450_00319</name>
</gene>
<dbReference type="STRING" id="742725.HMPREF9450_00319"/>
<dbReference type="GO" id="GO:0005737">
    <property type="term" value="C:cytoplasm"/>
    <property type="evidence" value="ECO:0007669"/>
    <property type="project" value="UniProtKB-SubCell"/>
</dbReference>
<dbReference type="SUPFAM" id="SSF52374">
    <property type="entry name" value="Nucleotidylyl transferase"/>
    <property type="match status" value="1"/>
</dbReference>
<comment type="subcellular location">
    <subcellularLocation>
        <location evidence="9">Cytoplasm</location>
    </subcellularLocation>
</comment>
<dbReference type="SUPFAM" id="SSF55190">
    <property type="entry name" value="Arginyl-tRNA synthetase (ArgRS), N-terminal 'additional' domain"/>
    <property type="match status" value="1"/>
</dbReference>
<evidence type="ECO:0000256" key="4">
    <source>
        <dbReference type="ARBA" id="ARBA00022741"/>
    </source>
</evidence>
<dbReference type="SUPFAM" id="SSF47323">
    <property type="entry name" value="Anticodon-binding domain of a subclass of class I aminoacyl-tRNA synthetases"/>
    <property type="match status" value="1"/>
</dbReference>
<dbReference type="PANTHER" id="PTHR11956:SF5">
    <property type="entry name" value="ARGININE--TRNA LIGASE, CYTOPLASMIC"/>
    <property type="match status" value="1"/>
</dbReference>
<dbReference type="PATRIC" id="fig|742725.3.peg.361"/>
<dbReference type="eggNOG" id="COG0018">
    <property type="taxonomic scope" value="Bacteria"/>
</dbReference>
<dbReference type="AlphaFoldDB" id="G5H5V9"/>
<organism evidence="13 14">
    <name type="scientific">Alistipes indistinctus YIT 12060</name>
    <dbReference type="NCBI Taxonomy" id="742725"/>
    <lineage>
        <taxon>Bacteria</taxon>
        <taxon>Pseudomonadati</taxon>
        <taxon>Bacteroidota</taxon>
        <taxon>Bacteroidia</taxon>
        <taxon>Bacteroidales</taxon>
        <taxon>Rikenellaceae</taxon>
        <taxon>Alistipes</taxon>
    </lineage>
</organism>
<proteinExistence type="inferred from homology"/>
<evidence type="ECO:0000256" key="3">
    <source>
        <dbReference type="ARBA" id="ARBA00022598"/>
    </source>
</evidence>
<keyword evidence="3 9" id="KW-0436">Ligase</keyword>
<feature type="short sequence motif" description="'HIGH' region" evidence="9">
    <location>
        <begin position="141"/>
        <end position="151"/>
    </location>
</feature>
<evidence type="ECO:0000313" key="13">
    <source>
        <dbReference type="EMBL" id="EHB93053.1"/>
    </source>
</evidence>
<comment type="subunit">
    <text evidence="9">Monomer.</text>
</comment>
<evidence type="ECO:0000259" key="12">
    <source>
        <dbReference type="SMART" id="SM01016"/>
    </source>
</evidence>
<comment type="similarity">
    <text evidence="1 9 10">Belongs to the class-I aminoacyl-tRNA synthetase family.</text>
</comment>
<accession>G5H5V9</accession>
<dbReference type="PRINTS" id="PR01038">
    <property type="entry name" value="TRNASYNTHARG"/>
</dbReference>
<dbReference type="InterPro" id="IPR009080">
    <property type="entry name" value="tRNAsynth_Ia_anticodon-bd"/>
</dbReference>
<evidence type="ECO:0000256" key="6">
    <source>
        <dbReference type="ARBA" id="ARBA00022917"/>
    </source>
</evidence>
<evidence type="ECO:0000313" key="14">
    <source>
        <dbReference type="Proteomes" id="UP000006008"/>
    </source>
</evidence>